<keyword evidence="22" id="KW-1185">Reference proteome</keyword>
<evidence type="ECO:0000256" key="14">
    <source>
        <dbReference type="ARBA" id="ARBA00057132"/>
    </source>
</evidence>
<dbReference type="GO" id="GO:0005769">
    <property type="term" value="C:early endosome"/>
    <property type="evidence" value="ECO:0007669"/>
    <property type="project" value="UniProtKB-SubCell"/>
</dbReference>
<keyword evidence="4" id="KW-1003">Cell membrane</keyword>
<dbReference type="SMART" id="SM00404">
    <property type="entry name" value="PTPc_motif"/>
    <property type="match status" value="1"/>
</dbReference>
<dbReference type="FunFam" id="3.90.190.10:FF:000105">
    <property type="entry name" value="Protein tyrosine phosphatase type IVA 3"/>
    <property type="match status" value="1"/>
</dbReference>
<evidence type="ECO:0000313" key="22">
    <source>
        <dbReference type="Proteomes" id="UP000728032"/>
    </source>
</evidence>
<evidence type="ECO:0000256" key="7">
    <source>
        <dbReference type="ARBA" id="ARBA00022801"/>
    </source>
</evidence>
<gene>
    <name evidence="21" type="ORF">ONB1V03_LOCUS6638</name>
</gene>
<evidence type="ECO:0000256" key="10">
    <source>
        <dbReference type="ARBA" id="ARBA00023157"/>
    </source>
</evidence>
<dbReference type="SUPFAM" id="SSF52799">
    <property type="entry name" value="(Phosphotyrosine protein) phosphatases II"/>
    <property type="match status" value="1"/>
</dbReference>
<feature type="compositionally biased region" description="Low complexity" evidence="18">
    <location>
        <begin position="678"/>
        <end position="691"/>
    </location>
</feature>
<dbReference type="PANTHER" id="PTHR23339">
    <property type="entry name" value="TYROSINE SPECIFIC PROTEIN PHOSPHATASE AND DUAL SPECIFICITY PROTEIN PHOSPHATASE"/>
    <property type="match status" value="1"/>
</dbReference>
<dbReference type="EMBL" id="OC917882">
    <property type="protein sequence ID" value="CAD7648202.1"/>
    <property type="molecule type" value="Genomic_DNA"/>
</dbReference>
<evidence type="ECO:0000256" key="13">
    <source>
        <dbReference type="ARBA" id="ARBA00051722"/>
    </source>
</evidence>
<name>A0A7R9LUG8_9ACAR</name>
<feature type="region of interest" description="Disordered" evidence="18">
    <location>
        <begin position="516"/>
        <end position="581"/>
    </location>
</feature>
<evidence type="ECO:0000256" key="4">
    <source>
        <dbReference type="ARBA" id="ARBA00022475"/>
    </source>
</evidence>
<feature type="compositionally biased region" description="Pro residues" evidence="18">
    <location>
        <begin position="560"/>
        <end position="577"/>
    </location>
</feature>
<dbReference type="GO" id="GO:0005886">
    <property type="term" value="C:plasma membrane"/>
    <property type="evidence" value="ECO:0007669"/>
    <property type="project" value="UniProtKB-SubCell"/>
</dbReference>
<feature type="domain" description="Tyrosine specific protein phosphatases" evidence="20">
    <location>
        <begin position="888"/>
        <end position="954"/>
    </location>
</feature>
<evidence type="ECO:0000256" key="16">
    <source>
        <dbReference type="ARBA" id="ARBA00069015"/>
    </source>
</evidence>
<dbReference type="InterPro" id="IPR000387">
    <property type="entry name" value="Tyr_Pase_dom"/>
</dbReference>
<organism evidence="21">
    <name type="scientific">Oppiella nova</name>
    <dbReference type="NCBI Taxonomy" id="334625"/>
    <lineage>
        <taxon>Eukaryota</taxon>
        <taxon>Metazoa</taxon>
        <taxon>Ecdysozoa</taxon>
        <taxon>Arthropoda</taxon>
        <taxon>Chelicerata</taxon>
        <taxon>Arachnida</taxon>
        <taxon>Acari</taxon>
        <taxon>Acariformes</taxon>
        <taxon>Sarcoptiformes</taxon>
        <taxon>Oribatida</taxon>
        <taxon>Brachypylina</taxon>
        <taxon>Oppioidea</taxon>
        <taxon>Oppiidae</taxon>
        <taxon>Oppiella</taxon>
    </lineage>
</organism>
<evidence type="ECO:0000256" key="5">
    <source>
        <dbReference type="ARBA" id="ARBA00022481"/>
    </source>
</evidence>
<dbReference type="Gene3D" id="3.90.190.10">
    <property type="entry name" value="Protein tyrosine phosphatase superfamily"/>
    <property type="match status" value="1"/>
</dbReference>
<keyword evidence="12" id="KW-0636">Prenylation</keyword>
<evidence type="ECO:0000256" key="3">
    <source>
        <dbReference type="ARBA" id="ARBA00013064"/>
    </source>
</evidence>
<comment type="catalytic activity">
    <reaction evidence="13">
        <text>O-phospho-L-tyrosyl-[protein] + H2O = L-tyrosyl-[protein] + phosphate</text>
        <dbReference type="Rhea" id="RHEA:10684"/>
        <dbReference type="Rhea" id="RHEA-COMP:10136"/>
        <dbReference type="Rhea" id="RHEA-COMP:20101"/>
        <dbReference type="ChEBI" id="CHEBI:15377"/>
        <dbReference type="ChEBI" id="CHEBI:43474"/>
        <dbReference type="ChEBI" id="CHEBI:46858"/>
        <dbReference type="ChEBI" id="CHEBI:61978"/>
        <dbReference type="EC" id="3.1.3.48"/>
    </reaction>
</comment>
<keyword evidence="10" id="KW-1015">Disulfide bond</keyword>
<dbReference type="GO" id="GO:0048666">
    <property type="term" value="P:neuron development"/>
    <property type="evidence" value="ECO:0007669"/>
    <property type="project" value="UniProtKB-ARBA"/>
</dbReference>
<dbReference type="InterPro" id="IPR050561">
    <property type="entry name" value="PTP"/>
</dbReference>
<evidence type="ECO:0000313" key="21">
    <source>
        <dbReference type="EMBL" id="CAD7648202.1"/>
    </source>
</evidence>
<dbReference type="Proteomes" id="UP000728032">
    <property type="component" value="Unassembled WGS sequence"/>
</dbReference>
<evidence type="ECO:0000256" key="12">
    <source>
        <dbReference type="ARBA" id="ARBA00023289"/>
    </source>
</evidence>
<keyword evidence="7" id="KW-0378">Hydrolase</keyword>
<dbReference type="OrthoDB" id="5632at2759"/>
<evidence type="ECO:0000256" key="11">
    <source>
        <dbReference type="ARBA" id="ARBA00023288"/>
    </source>
</evidence>
<proteinExistence type="predicted"/>
<evidence type="ECO:0000259" key="20">
    <source>
        <dbReference type="PROSITE" id="PS50056"/>
    </source>
</evidence>
<keyword evidence="6" id="KW-0967">Endosome</keyword>
<dbReference type="InterPro" id="IPR000242">
    <property type="entry name" value="PTP_cat"/>
</dbReference>
<comment type="subunit">
    <text evidence="15">Interacts with tubulin.</text>
</comment>
<sequence length="978" mass="109685">MDFNSRPNSVDSFGNRVNNSVVNSVVNAGVAPPNAPNGPLNHFYHYNAAALSPPHVTALAGGQQSPYDPSMASNQMAFQSNPQLWTQQTDYLSQYYSQYYREYYRRYVRQQHEMRAAAQHAVQQPAPQLRTPLKYGSRRCHARAVFSRHDNRLLVVDNTTQRTTLHVYCLRDLFVDYLFADLSLSPLLREHSGLPFASRDTCLEWLRGRREASDRKSNFELKLVFRVLEMLLKQTRVKGHDFAELLFPHVVDVDALNRQFPRETELLTHSLNTFRALLMRGQRSLALNHALDLNNGLMDHALTLSYLLTRDDNRSDRKTTTNDLMIKTVKKFCETLHPNDPLHVFYTSLVNAVQRKSSVKTSVTFESFLILLSNEIDLNSVQMSDKHNVFPHLLLLVKSLVADDTTTTADDSVVLSDDLFESEMDAILINECLEFARFSGQKFNRKLVEKKVKFVSLLFDFGFVENCLQYCRQFKTFDDRFVTSLPLRRLVYELESRFDPNVVPLVVDDTTTGDDLYADDQSLNVDTSAQQSSFDTTPDDSPQQSDRQPIESTPYVSSEPLPPPLSQPPLPQQPSLPNPAFDFYGQLVSPQPVVQTPTQYNNAFVDNTTTAATTTTTTTTETPFVPNGEPNGDALSFISTSNAIPSMPFDFEPSRELPNSREAAPFPPQDSARSYQSPPTQRTTAPTTTTTANNELDDKSSQKSSSGLLSKLFSFRPKNQAILPDDSNPTLVYDKALQQWVDTSAAKDANGAVAPPLAAPPVGPTTAAGPPVSRKFEFKSSKRYVDSVYRTVGALFARNHSSLAMTSASMGRCGPSQITFRNMKFLITDKPTDATLSQYIEELKRRHVSDVVRVCESTYSSARLQSAGITCHDWAFDDGTPPPQSVIKNWVSLLSHRFQEEPNACVAVHCVAGLGRAPVLVAIALIEAGMKYEEAVEMIREARRGAINAKQLQYLSEYKSQKRLQFSQNSSKRFCVLT</sequence>
<feature type="compositionally biased region" description="Polar residues" evidence="18">
    <location>
        <begin position="521"/>
        <end position="556"/>
    </location>
</feature>
<feature type="region of interest" description="Disordered" evidence="18">
    <location>
        <begin position="615"/>
        <end position="704"/>
    </location>
</feature>
<dbReference type="CDD" id="cd14500">
    <property type="entry name" value="PTP-IVa"/>
    <property type="match status" value="1"/>
</dbReference>
<dbReference type="PROSITE" id="PS50054">
    <property type="entry name" value="TYR_PHOSPHATASE_DUAL"/>
    <property type="match status" value="1"/>
</dbReference>
<dbReference type="AlphaFoldDB" id="A0A7R9LUG8"/>
<reference evidence="21" key="1">
    <citation type="submission" date="2020-11" db="EMBL/GenBank/DDBJ databases">
        <authorList>
            <person name="Tran Van P."/>
        </authorList>
    </citation>
    <scope>NUCLEOTIDE SEQUENCE</scope>
</reference>
<dbReference type="InterPro" id="IPR029021">
    <property type="entry name" value="Prot-tyrosine_phosphatase-like"/>
</dbReference>
<dbReference type="PROSITE" id="PS50056">
    <property type="entry name" value="TYR_PHOSPHATASE_2"/>
    <property type="match status" value="1"/>
</dbReference>
<dbReference type="InterPro" id="IPR003595">
    <property type="entry name" value="Tyr_Pase_cat"/>
</dbReference>
<comment type="subcellular location">
    <subcellularLocation>
        <location evidence="1">Cell membrane</location>
    </subcellularLocation>
    <subcellularLocation>
        <location evidence="2">Early endosome</location>
    </subcellularLocation>
</comment>
<keyword evidence="8" id="KW-0904">Protein phosphatase</keyword>
<keyword evidence="9" id="KW-0472">Membrane</keyword>
<dbReference type="EMBL" id="CAJPVJ010003057">
    <property type="protein sequence ID" value="CAG2167126.1"/>
    <property type="molecule type" value="Genomic_DNA"/>
</dbReference>
<dbReference type="GO" id="GO:0043542">
    <property type="term" value="P:endothelial cell migration"/>
    <property type="evidence" value="ECO:0007669"/>
    <property type="project" value="UniProtKB-ARBA"/>
</dbReference>
<evidence type="ECO:0000256" key="15">
    <source>
        <dbReference type="ARBA" id="ARBA00064590"/>
    </source>
</evidence>
<evidence type="ECO:0000256" key="2">
    <source>
        <dbReference type="ARBA" id="ARBA00004412"/>
    </source>
</evidence>
<evidence type="ECO:0000259" key="19">
    <source>
        <dbReference type="PROSITE" id="PS50054"/>
    </source>
</evidence>
<evidence type="ECO:0000256" key="18">
    <source>
        <dbReference type="SAM" id="MobiDB-lite"/>
    </source>
</evidence>
<feature type="domain" description="Tyrosine-protein phosphatase" evidence="19">
    <location>
        <begin position="814"/>
        <end position="967"/>
    </location>
</feature>
<dbReference type="InterPro" id="IPR020422">
    <property type="entry name" value="TYR_PHOSPHATASE_DUAL_dom"/>
</dbReference>
<comment type="function">
    <text evidence="14">Protein tyrosine phosphatase which stimulates progression from G1 into S phase during mitosis. Enhances cell proliferation, cell motility and invasive activity, and promotes cancer metastasis. May be involved in the progression of cardiac hypertrophy by inhibiting intracellular calcium mobilization in response to angiotensin II.</text>
</comment>
<dbReference type="Pfam" id="PF00102">
    <property type="entry name" value="Y_phosphatase"/>
    <property type="match status" value="1"/>
</dbReference>
<dbReference type="GO" id="GO:0004725">
    <property type="term" value="F:protein tyrosine phosphatase activity"/>
    <property type="evidence" value="ECO:0007669"/>
    <property type="project" value="UniProtKB-EC"/>
</dbReference>
<evidence type="ECO:0000256" key="1">
    <source>
        <dbReference type="ARBA" id="ARBA00004236"/>
    </source>
</evidence>
<dbReference type="EC" id="3.1.3.48" evidence="3"/>
<keyword evidence="11" id="KW-0449">Lipoprotein</keyword>
<evidence type="ECO:0000256" key="17">
    <source>
        <dbReference type="ARBA" id="ARBA00082375"/>
    </source>
</evidence>
<dbReference type="GO" id="GO:0009966">
    <property type="term" value="P:regulation of signal transduction"/>
    <property type="evidence" value="ECO:0007669"/>
    <property type="project" value="UniProtKB-ARBA"/>
</dbReference>
<evidence type="ECO:0000256" key="6">
    <source>
        <dbReference type="ARBA" id="ARBA00022753"/>
    </source>
</evidence>
<keyword evidence="5" id="KW-0488">Methylation</keyword>
<accession>A0A7R9LUG8</accession>
<evidence type="ECO:0000256" key="8">
    <source>
        <dbReference type="ARBA" id="ARBA00022912"/>
    </source>
</evidence>
<evidence type="ECO:0000256" key="9">
    <source>
        <dbReference type="ARBA" id="ARBA00023136"/>
    </source>
</evidence>
<protein>
    <recommendedName>
        <fullName evidence="16">Protein tyrosine phosphatase type IVA 3</fullName>
        <ecNumber evidence="3">3.1.3.48</ecNumber>
    </recommendedName>
    <alternativeName>
        <fullName evidence="17">Protein-tyrosine phosphatase 4a3</fullName>
    </alternativeName>
</protein>